<evidence type="ECO:0008006" key="3">
    <source>
        <dbReference type="Google" id="ProtNLM"/>
    </source>
</evidence>
<accession>A0AAU8G4P3</accession>
<feature type="compositionally biased region" description="Basic and acidic residues" evidence="1">
    <location>
        <begin position="45"/>
        <end position="54"/>
    </location>
</feature>
<name>A0AAU8G4P3_9MICO</name>
<feature type="region of interest" description="Disordered" evidence="1">
    <location>
        <begin position="1"/>
        <end position="54"/>
    </location>
</feature>
<feature type="compositionally biased region" description="Basic and acidic residues" evidence="1">
    <location>
        <begin position="24"/>
        <end position="37"/>
    </location>
</feature>
<dbReference type="EMBL" id="CP159290">
    <property type="protein sequence ID" value="XCH31353.1"/>
    <property type="molecule type" value="Genomic_DNA"/>
</dbReference>
<protein>
    <recommendedName>
        <fullName evidence="3">CsbD family protein</fullName>
    </recommendedName>
</protein>
<dbReference type="AlphaFoldDB" id="A0AAU8G4P3"/>
<dbReference type="RefSeq" id="WP_167405714.1">
    <property type="nucleotide sequence ID" value="NZ_CP159290.1"/>
</dbReference>
<sequence>MVENKGRISEPGSGRDSLTGSAATERKSVDQVIDAKGKGGGSGDGAKKDPAGKA</sequence>
<reference evidence="2" key="1">
    <citation type="submission" date="2024-06" db="EMBL/GenBank/DDBJ databases">
        <title>Complete genome sequence of the cellulolytic actinobacterium, Cellulosimicrobium ES-005.</title>
        <authorList>
            <person name="Matthews C.T."/>
            <person name="Underwood K.D."/>
            <person name="Ghanchi K.M."/>
            <person name="Fields S.D."/>
            <person name="Gardner S.G."/>
        </authorList>
    </citation>
    <scope>NUCLEOTIDE SEQUENCE</scope>
    <source>
        <strain evidence="2">ES-005</strain>
    </source>
</reference>
<gene>
    <name evidence="2" type="ORF">ABRQ22_06615</name>
</gene>
<evidence type="ECO:0000313" key="2">
    <source>
        <dbReference type="EMBL" id="XCH31353.1"/>
    </source>
</evidence>
<proteinExistence type="predicted"/>
<evidence type="ECO:0000256" key="1">
    <source>
        <dbReference type="SAM" id="MobiDB-lite"/>
    </source>
</evidence>
<organism evidence="2">
    <name type="scientific">Cellulosimicrobium sp. ES-005</name>
    <dbReference type="NCBI Taxonomy" id="3163031"/>
    <lineage>
        <taxon>Bacteria</taxon>
        <taxon>Bacillati</taxon>
        <taxon>Actinomycetota</taxon>
        <taxon>Actinomycetes</taxon>
        <taxon>Micrococcales</taxon>
        <taxon>Promicromonosporaceae</taxon>
        <taxon>Cellulosimicrobium</taxon>
    </lineage>
</organism>